<evidence type="ECO:0000256" key="1">
    <source>
        <dbReference type="SAM" id="Phobius"/>
    </source>
</evidence>
<protein>
    <submittedName>
        <fullName evidence="2">Uncharacterized protein</fullName>
    </submittedName>
</protein>
<dbReference type="AlphaFoldDB" id="A0A0F9JNI0"/>
<feature type="transmembrane region" description="Helical" evidence="1">
    <location>
        <begin position="121"/>
        <end position="142"/>
    </location>
</feature>
<reference evidence="2" key="1">
    <citation type="journal article" date="2015" name="Nature">
        <title>Complex archaea that bridge the gap between prokaryotes and eukaryotes.</title>
        <authorList>
            <person name="Spang A."/>
            <person name="Saw J.H."/>
            <person name="Jorgensen S.L."/>
            <person name="Zaremba-Niedzwiedzka K."/>
            <person name="Martijn J."/>
            <person name="Lind A.E."/>
            <person name="van Eijk R."/>
            <person name="Schleper C."/>
            <person name="Guy L."/>
            <person name="Ettema T.J."/>
        </authorList>
    </citation>
    <scope>NUCLEOTIDE SEQUENCE</scope>
</reference>
<dbReference type="EMBL" id="LAZR01009652">
    <property type="protein sequence ID" value="KKM71359.1"/>
    <property type="molecule type" value="Genomic_DNA"/>
</dbReference>
<keyword evidence="1" id="KW-0472">Membrane</keyword>
<name>A0A0F9JNI0_9ZZZZ</name>
<evidence type="ECO:0000313" key="2">
    <source>
        <dbReference type="EMBL" id="KKM71359.1"/>
    </source>
</evidence>
<accession>A0A0F9JNI0</accession>
<keyword evidence="1" id="KW-1133">Transmembrane helix</keyword>
<sequence>MLVVLLNHYLFNAEIIAMKANISSGDKATKVGGIFNSEHKAKATFDILNNDENFVKQSIRLIPPHDQHYDEKVEPEDKKIAKTMLKSHLVFAVVGLVVGVIIASILFLLEFEFLQQHILETYVSISILCTFVGVLIAGAFSLRPDHDDLINNIREATRSGLWAIVVHTDSHEEMEKAKDLMQPHAVSISTTL</sequence>
<comment type="caution">
    <text evidence="2">The sequence shown here is derived from an EMBL/GenBank/DDBJ whole genome shotgun (WGS) entry which is preliminary data.</text>
</comment>
<organism evidence="2">
    <name type="scientific">marine sediment metagenome</name>
    <dbReference type="NCBI Taxonomy" id="412755"/>
    <lineage>
        <taxon>unclassified sequences</taxon>
        <taxon>metagenomes</taxon>
        <taxon>ecological metagenomes</taxon>
    </lineage>
</organism>
<keyword evidence="1" id="KW-0812">Transmembrane</keyword>
<proteinExistence type="predicted"/>
<feature type="transmembrane region" description="Helical" evidence="1">
    <location>
        <begin position="89"/>
        <end position="109"/>
    </location>
</feature>
<gene>
    <name evidence="2" type="ORF">LCGC14_1431410</name>
</gene>